<dbReference type="AlphaFoldDB" id="A0A1T5LPB6"/>
<dbReference type="SMART" id="SM00387">
    <property type="entry name" value="HATPase_c"/>
    <property type="match status" value="1"/>
</dbReference>
<keyword evidence="3" id="KW-0597">Phosphoprotein</keyword>
<keyword evidence="7" id="KW-0808">Transferase</keyword>
<evidence type="ECO:0000256" key="5">
    <source>
        <dbReference type="SAM" id="Phobius"/>
    </source>
</evidence>
<keyword evidence="7" id="KW-0418">Kinase</keyword>
<dbReference type="InterPro" id="IPR015943">
    <property type="entry name" value="WD40/YVTN_repeat-like_dom_sf"/>
</dbReference>
<dbReference type="CDD" id="cd00082">
    <property type="entry name" value="HisKA"/>
    <property type="match status" value="1"/>
</dbReference>
<dbReference type="Pfam" id="PF07495">
    <property type="entry name" value="Y_Y_Y"/>
    <property type="match status" value="1"/>
</dbReference>
<dbReference type="Gene3D" id="1.10.287.130">
    <property type="match status" value="1"/>
</dbReference>
<dbReference type="SUPFAM" id="SSF55874">
    <property type="entry name" value="ATPase domain of HSP90 chaperone/DNA topoisomerase II/histidine kinase"/>
    <property type="match status" value="1"/>
</dbReference>
<dbReference type="Gene3D" id="2.130.10.10">
    <property type="entry name" value="YVTN repeat-like/Quinoprotein amine dehydrogenase"/>
    <property type="match status" value="3"/>
</dbReference>
<dbReference type="SUPFAM" id="SSF63829">
    <property type="entry name" value="Calcium-dependent phosphotriesterase"/>
    <property type="match status" value="2"/>
</dbReference>
<feature type="transmembrane region" description="Helical" evidence="5">
    <location>
        <begin position="778"/>
        <end position="797"/>
    </location>
</feature>
<dbReference type="PANTHER" id="PTHR43547">
    <property type="entry name" value="TWO-COMPONENT HISTIDINE KINASE"/>
    <property type="match status" value="1"/>
</dbReference>
<dbReference type="Proteomes" id="UP000190961">
    <property type="component" value="Unassembled WGS sequence"/>
</dbReference>
<organism evidence="7 8">
    <name type="scientific">Ohtaekwangia koreensis</name>
    <dbReference type="NCBI Taxonomy" id="688867"/>
    <lineage>
        <taxon>Bacteria</taxon>
        <taxon>Pseudomonadati</taxon>
        <taxon>Bacteroidota</taxon>
        <taxon>Cytophagia</taxon>
        <taxon>Cytophagales</taxon>
        <taxon>Fulvivirgaceae</taxon>
        <taxon>Ohtaekwangia</taxon>
    </lineage>
</organism>
<comment type="catalytic activity">
    <reaction evidence="1">
        <text>ATP + protein L-histidine = ADP + protein N-phospho-L-histidine.</text>
        <dbReference type="EC" id="2.7.13.3"/>
    </reaction>
</comment>
<dbReference type="SUPFAM" id="SSF47384">
    <property type="entry name" value="Homodimeric domain of signal transducing histidine kinase"/>
    <property type="match status" value="1"/>
</dbReference>
<dbReference type="EC" id="2.7.13.3" evidence="2"/>
<evidence type="ECO:0000256" key="4">
    <source>
        <dbReference type="SAM" id="Coils"/>
    </source>
</evidence>
<dbReference type="Gene3D" id="2.60.40.10">
    <property type="entry name" value="Immunoglobulins"/>
    <property type="match status" value="1"/>
</dbReference>
<name>A0A1T5LPB6_9BACT</name>
<dbReference type="InterPro" id="IPR036097">
    <property type="entry name" value="HisK_dim/P_sf"/>
</dbReference>
<dbReference type="PROSITE" id="PS50109">
    <property type="entry name" value="HIS_KIN"/>
    <property type="match status" value="1"/>
</dbReference>
<dbReference type="InterPro" id="IPR003661">
    <property type="entry name" value="HisK_dim/P_dom"/>
</dbReference>
<keyword evidence="5" id="KW-1133">Transmembrane helix</keyword>
<dbReference type="InterPro" id="IPR004358">
    <property type="entry name" value="Sig_transdc_His_kin-like_C"/>
</dbReference>
<dbReference type="STRING" id="688867.SAMN05660236_3633"/>
<evidence type="ECO:0000256" key="2">
    <source>
        <dbReference type="ARBA" id="ARBA00012438"/>
    </source>
</evidence>
<dbReference type="Pfam" id="PF02518">
    <property type="entry name" value="HATPase_c"/>
    <property type="match status" value="1"/>
</dbReference>
<accession>A0A1T5LPB6</accession>
<keyword evidence="5" id="KW-0472">Membrane</keyword>
<dbReference type="InterPro" id="IPR005467">
    <property type="entry name" value="His_kinase_dom"/>
</dbReference>
<keyword evidence="5" id="KW-0812">Transmembrane</keyword>
<evidence type="ECO:0000256" key="1">
    <source>
        <dbReference type="ARBA" id="ARBA00000085"/>
    </source>
</evidence>
<dbReference type="InterPro" id="IPR003594">
    <property type="entry name" value="HATPase_dom"/>
</dbReference>
<dbReference type="InterPro" id="IPR011123">
    <property type="entry name" value="Y_Y_Y"/>
</dbReference>
<dbReference type="InterPro" id="IPR013783">
    <property type="entry name" value="Ig-like_fold"/>
</dbReference>
<keyword evidence="4" id="KW-0175">Coiled coil</keyword>
<evidence type="ECO:0000259" key="6">
    <source>
        <dbReference type="PROSITE" id="PS50109"/>
    </source>
</evidence>
<protein>
    <recommendedName>
        <fullName evidence="2">histidine kinase</fullName>
        <ecNumber evidence="2">2.7.13.3</ecNumber>
    </recommendedName>
</protein>
<sequence length="1103" mass="125876">MIKRMSDFLNRLRILSRVLTIAMLLVCTRGFGQHEFRFESITVDDGLSQSAITSITQDKFGYLWVSTLDGLNRYDGKSFYTYRTVAGDSNSLLQNNVEKLFLDQHQQLWVFSVGSLSRYRPEKNDFVNHTIHVGNDKTQRYIVREFIPVSADEALLCTQLGMLRFNVTTGAFTNDKSFSGLKNQNLFSIYIAADSSQVVMNEHDVYIRISKQAEWKHVMHHDESLQGSYQKSTGKYYLQSRDSIYQYDARSHSIEPLAALSPSSSFERYKQRTMQRTNGDVWVLHGNIDIFDSTFQHRKTLSPLPDNPNGIPDYLSCAYESRDGVVWIGSNGMGLAKYNPLLSIFKYIGKFPGTPVSLSNQFVKSIYTPDDIHLYVATLEGLDVINLNQNITAHYRIPSVQKEQVQINKIVGDHNNNIWLCTTHGLMRFDGKKILPSPAAALNTPDIYIYDCEVQNDNALLLATKAGVIHWDQARNLLTTVARGTMLVKKIKDIYWIEQQADIQLFQSQTSSPYRVYNKNPDVASSFPKVWPKCFYEDKEGTLWIGTWGAGLVRFNAEDETFQHFDEKDGLPNNVVYGILEDDKGHFWLSTNRGLSIFDKAKGRAIRNFFRHDGLQGDEFNTRAFYKSPSGKMYFGGINGLTFFEPEEALSIAYPLPQTIVTGLFINSQRVDILASGQSVRQVLNDTRLVLSWSERNFGFEVIGLGFTSPSRTQYKFILEDFMDDWAMLGNRNDITFTNIPPGEYILRVKSSNSFGEWEEDGLRIYIVVKGPFWKTPAFIGILVFLATGIAYAIYYLRVTKLKREAATLENIVHQRTRELQLRNEEVAAQNEEILMQNEELKTQSESIDFRNQELLQIRNSLEERVVERTLDLQKLNKELVDQNTQLEQFTFITAHNIRGPLARIKGLIHLMDTDNQEQITEYLKTSVSNLDDVINDLNQVLTIRKGAGIPFELVSLHEQFDLALDTLKEDIAAASATVQHEGIDDALIYGLKPYAYSIFYNLIHNALKYRSTRRPLLIRCKCLIQDDKVRITVSDNGIGIDMQYARDKIFNLYQRFHANTAGKGFGLYLVKTQVEVMGGTITADSIPDKGTTFIITFPLKGE</sequence>
<dbReference type="Pfam" id="PF07494">
    <property type="entry name" value="Reg_prop"/>
    <property type="match status" value="3"/>
</dbReference>
<proteinExistence type="predicted"/>
<feature type="domain" description="Histidine kinase" evidence="6">
    <location>
        <begin position="893"/>
        <end position="1102"/>
    </location>
</feature>
<dbReference type="SMART" id="SM00388">
    <property type="entry name" value="HisKA"/>
    <property type="match status" value="1"/>
</dbReference>
<evidence type="ECO:0000256" key="3">
    <source>
        <dbReference type="ARBA" id="ARBA00022553"/>
    </source>
</evidence>
<evidence type="ECO:0000313" key="8">
    <source>
        <dbReference type="Proteomes" id="UP000190961"/>
    </source>
</evidence>
<dbReference type="PRINTS" id="PR00344">
    <property type="entry name" value="BCTRLSENSOR"/>
</dbReference>
<dbReference type="Gene3D" id="3.30.565.10">
    <property type="entry name" value="Histidine kinase-like ATPase, C-terminal domain"/>
    <property type="match status" value="1"/>
</dbReference>
<keyword evidence="8" id="KW-1185">Reference proteome</keyword>
<dbReference type="PANTHER" id="PTHR43547:SF2">
    <property type="entry name" value="HYBRID SIGNAL TRANSDUCTION HISTIDINE KINASE C"/>
    <property type="match status" value="1"/>
</dbReference>
<dbReference type="GO" id="GO:0000155">
    <property type="term" value="F:phosphorelay sensor kinase activity"/>
    <property type="evidence" value="ECO:0007669"/>
    <property type="project" value="InterPro"/>
</dbReference>
<evidence type="ECO:0000313" key="7">
    <source>
        <dbReference type="EMBL" id="SKC77764.1"/>
    </source>
</evidence>
<dbReference type="InterPro" id="IPR036890">
    <property type="entry name" value="HATPase_C_sf"/>
</dbReference>
<feature type="coiled-coil region" evidence="4">
    <location>
        <begin position="822"/>
        <end position="879"/>
    </location>
</feature>
<dbReference type="InterPro" id="IPR011110">
    <property type="entry name" value="Reg_prop"/>
</dbReference>
<dbReference type="Pfam" id="PF00512">
    <property type="entry name" value="HisKA"/>
    <property type="match status" value="1"/>
</dbReference>
<gene>
    <name evidence="7" type="ORF">SAMN05660236_3633</name>
</gene>
<reference evidence="7 8" key="1">
    <citation type="submission" date="2017-02" db="EMBL/GenBank/DDBJ databases">
        <authorList>
            <person name="Peterson S.W."/>
        </authorList>
    </citation>
    <scope>NUCLEOTIDE SEQUENCE [LARGE SCALE GENOMIC DNA]</scope>
    <source>
        <strain evidence="7 8">DSM 25262</strain>
    </source>
</reference>
<dbReference type="EMBL" id="FUZU01000002">
    <property type="protein sequence ID" value="SKC77764.1"/>
    <property type="molecule type" value="Genomic_DNA"/>
</dbReference>